<dbReference type="EMBL" id="BFEA01000126">
    <property type="protein sequence ID" value="GBG70165.1"/>
    <property type="molecule type" value="Genomic_DNA"/>
</dbReference>
<dbReference type="SUPFAM" id="SSF56672">
    <property type="entry name" value="DNA/RNA polymerases"/>
    <property type="match status" value="1"/>
</dbReference>
<evidence type="ECO:0000256" key="4">
    <source>
        <dbReference type="ARBA" id="ARBA00022759"/>
    </source>
</evidence>
<sequence length="1148" mass="129916">MGRSGTVPVGALKTSLYSSKRRVGFGVPLGGVLAANLRKIGAEIDNRYPLQGSEYSGPHDLLRLFAHGTWADYKANAAVLPPLQPPQILKLKQLTVMSLAEAAKVLPYDLLMDQLDVSNVRELEDLLINECMYTGIVQGKLDQRQRCFEVHFAAGRDLRPGQLDSMIQALSGWLQTSETLLLMIQEKIKWADNMSEVYKRHKTEVEAKAEEVRINIRVLLTDYLRCLPAEVRTKLVDEAYVEQHTFASFSKKALDIEAKLGSAHKASHDGRKRLPQDWKKKGQLMFVDHDGQTTEIDDFPDLGELTKQDGDSETSDGGVVAPIKEKARGTGKKKDLPRQEGHDGGGLIFKSWECFCEQLTGKHLGLVGVLAALTRAEVLRLPSPLQALAKASDPHIAPQTHSDPPTLCSQDVSEALEELGTEWSGKDPRDSWAMISRGPKGEYFVVEVGVGGRKVGAFADIGSTQNFISRACVDRLRLGDQVQRLSRTVAPMLANKHQMVVKDYVKDVACTFSYGGGEVIHKISFLVSDELPFDMLLGMYYLEVSQPQFDWDRKVLIHKFPNGRTVILQKYGLYEFVVMPFGLCNAPGTFQHAMNRIFHEYLDKFIVVYLDDILIFSRTVEDHAEHLKTVLGLLRQHQYKVNLDKCEFGRTKILYLGHEISADGLRPEDAKVASIRDWPRPQTVTEVRSFLGMTGYYHPFVKNYSTIASLLTDLTRLDTPWEWTEECEASFKKLKYALTHYEVLKLPNPDKPFVMTTDASQYGIGAVLAEQEGPKLRPIEYMSKKMPSQKLAKSTYEKELYALYRTLVHWRHYLLGRFFYVRSDHETLRWIKTQPVLSDALKRWIQVIDVYDYQLDPIKGTYNKVADALSRRADYLGALVTEFGISEELTRSLVEAYQGDPVMSEIIRRFQAKDKKTLDEFTMVDGLLFLEKAGNKRCFPPMEVVDDTKLRRATVRRREVGGVSTLHDRFVLISGGASQAEGSSMVLPCCFNLGFKSKRKSSKLTYRSPWRKDFPAVFFYDAKRLLFKPMRTSEELLSRGECGWAARDSNMVDDCITKVCKGRVGGTERTPGTHARRGKRKDTVQYCSAGQHLCIRGWVMHVESEVNVYCFPSVTWKLPTQSFHETRSPTVQPFVLVASRLSPRPLEV</sequence>
<name>A0A388KJC7_CHABU</name>
<dbReference type="Pfam" id="PF00078">
    <property type="entry name" value="RVT_1"/>
    <property type="match status" value="1"/>
</dbReference>
<feature type="domain" description="PCI" evidence="7">
    <location>
        <begin position="1"/>
        <end position="155"/>
    </location>
</feature>
<evidence type="ECO:0000256" key="2">
    <source>
        <dbReference type="ARBA" id="ARBA00022695"/>
    </source>
</evidence>
<dbReference type="InterPro" id="IPR041577">
    <property type="entry name" value="RT_RNaseH_2"/>
</dbReference>
<keyword evidence="3" id="KW-0540">Nuclease</keyword>
<dbReference type="GO" id="GO:0004519">
    <property type="term" value="F:endonuclease activity"/>
    <property type="evidence" value="ECO:0007669"/>
    <property type="project" value="UniProtKB-KW"/>
</dbReference>
<dbReference type="InterPro" id="IPR043502">
    <property type="entry name" value="DNA/RNA_pol_sf"/>
</dbReference>
<protein>
    <recommendedName>
        <fullName evidence="7">PCI domain-containing protein</fullName>
    </recommendedName>
</protein>
<organism evidence="8 9">
    <name type="scientific">Chara braunii</name>
    <name type="common">Braun's stonewort</name>
    <dbReference type="NCBI Taxonomy" id="69332"/>
    <lineage>
        <taxon>Eukaryota</taxon>
        <taxon>Viridiplantae</taxon>
        <taxon>Streptophyta</taxon>
        <taxon>Charophyceae</taxon>
        <taxon>Charales</taxon>
        <taxon>Characeae</taxon>
        <taxon>Chara</taxon>
    </lineage>
</organism>
<evidence type="ECO:0000256" key="1">
    <source>
        <dbReference type="ARBA" id="ARBA00022679"/>
    </source>
</evidence>
<keyword evidence="4" id="KW-0255">Endonuclease</keyword>
<keyword evidence="9" id="KW-1185">Reference proteome</keyword>
<reference evidence="8 9" key="1">
    <citation type="journal article" date="2018" name="Cell">
        <title>The Chara Genome: Secondary Complexity and Implications for Plant Terrestrialization.</title>
        <authorList>
            <person name="Nishiyama T."/>
            <person name="Sakayama H."/>
            <person name="Vries J.D."/>
            <person name="Buschmann H."/>
            <person name="Saint-Marcoux D."/>
            <person name="Ullrich K.K."/>
            <person name="Haas F.B."/>
            <person name="Vanderstraeten L."/>
            <person name="Becker D."/>
            <person name="Lang D."/>
            <person name="Vosolsobe S."/>
            <person name="Rombauts S."/>
            <person name="Wilhelmsson P.K.I."/>
            <person name="Janitza P."/>
            <person name="Kern R."/>
            <person name="Heyl A."/>
            <person name="Rumpler F."/>
            <person name="Villalobos L.I.A.C."/>
            <person name="Clay J.M."/>
            <person name="Skokan R."/>
            <person name="Toyoda A."/>
            <person name="Suzuki Y."/>
            <person name="Kagoshima H."/>
            <person name="Schijlen E."/>
            <person name="Tajeshwar N."/>
            <person name="Catarino B."/>
            <person name="Hetherington A.J."/>
            <person name="Saltykova A."/>
            <person name="Bonnot C."/>
            <person name="Breuninger H."/>
            <person name="Symeonidi A."/>
            <person name="Radhakrishnan G.V."/>
            <person name="Van Nieuwerburgh F."/>
            <person name="Deforce D."/>
            <person name="Chang C."/>
            <person name="Karol K.G."/>
            <person name="Hedrich R."/>
            <person name="Ulvskov P."/>
            <person name="Glockner G."/>
            <person name="Delwiche C.F."/>
            <person name="Petrasek J."/>
            <person name="Van de Peer Y."/>
            <person name="Friml J."/>
            <person name="Beilby M."/>
            <person name="Dolan L."/>
            <person name="Kohara Y."/>
            <person name="Sugano S."/>
            <person name="Fujiyama A."/>
            <person name="Delaux P.-M."/>
            <person name="Quint M."/>
            <person name="TheiBen G."/>
            <person name="Hagemann M."/>
            <person name="Harholt J."/>
            <person name="Dunand C."/>
            <person name="Zachgo S."/>
            <person name="Langdale J."/>
            <person name="Maumus F."/>
            <person name="Straeten D.V.D."/>
            <person name="Gould S.B."/>
            <person name="Rensing S.A."/>
        </authorList>
    </citation>
    <scope>NUCLEOTIDE SEQUENCE [LARGE SCALE GENOMIC DNA]</scope>
    <source>
        <strain evidence="8 9">S276</strain>
    </source>
</reference>
<evidence type="ECO:0000313" key="9">
    <source>
        <dbReference type="Proteomes" id="UP000265515"/>
    </source>
</evidence>
<dbReference type="InterPro" id="IPR021109">
    <property type="entry name" value="Peptidase_aspartic_dom_sf"/>
</dbReference>
<dbReference type="PROSITE" id="PS50250">
    <property type="entry name" value="PCI"/>
    <property type="match status" value="1"/>
</dbReference>
<dbReference type="Gene3D" id="2.40.70.10">
    <property type="entry name" value="Acid Proteases"/>
    <property type="match status" value="1"/>
</dbReference>
<keyword evidence="5" id="KW-0511">Multifunctional enzyme</keyword>
<feature type="region of interest" description="Disordered" evidence="6">
    <location>
        <begin position="293"/>
        <end position="342"/>
    </location>
</feature>
<evidence type="ECO:0000313" key="8">
    <source>
        <dbReference type="EMBL" id="GBG70165.1"/>
    </source>
</evidence>
<dbReference type="AlphaFoldDB" id="A0A388KJC7"/>
<keyword evidence="2" id="KW-0548">Nucleotidyltransferase</keyword>
<evidence type="ECO:0000256" key="6">
    <source>
        <dbReference type="SAM" id="MobiDB-lite"/>
    </source>
</evidence>
<comment type="caution">
    <text evidence="8">The sequence shown here is derived from an EMBL/GenBank/DDBJ whole genome shotgun (WGS) entry which is preliminary data.</text>
</comment>
<dbReference type="FunFam" id="3.30.70.270:FF:000020">
    <property type="entry name" value="Transposon Tf2-6 polyprotein-like Protein"/>
    <property type="match status" value="1"/>
</dbReference>
<dbReference type="InterPro" id="IPR000717">
    <property type="entry name" value="PCI_dom"/>
</dbReference>
<dbReference type="InterPro" id="IPR050951">
    <property type="entry name" value="Retrovirus_Pol_polyprotein"/>
</dbReference>
<dbReference type="CDD" id="cd09274">
    <property type="entry name" value="RNase_HI_RT_Ty3"/>
    <property type="match status" value="1"/>
</dbReference>
<dbReference type="Proteomes" id="UP000265515">
    <property type="component" value="Unassembled WGS sequence"/>
</dbReference>
<dbReference type="Pfam" id="PF17919">
    <property type="entry name" value="RT_RNaseH_2"/>
    <property type="match status" value="1"/>
</dbReference>
<evidence type="ECO:0000256" key="5">
    <source>
        <dbReference type="ARBA" id="ARBA00023268"/>
    </source>
</evidence>
<dbReference type="PANTHER" id="PTHR37984">
    <property type="entry name" value="PROTEIN CBG26694"/>
    <property type="match status" value="1"/>
</dbReference>
<dbReference type="Gene3D" id="3.30.70.270">
    <property type="match status" value="2"/>
</dbReference>
<evidence type="ECO:0000256" key="3">
    <source>
        <dbReference type="ARBA" id="ARBA00022722"/>
    </source>
</evidence>
<feature type="compositionally biased region" description="Basic and acidic residues" evidence="6">
    <location>
        <begin position="323"/>
        <end position="342"/>
    </location>
</feature>
<dbReference type="OrthoDB" id="10265275at2759"/>
<dbReference type="SMART" id="SM00088">
    <property type="entry name" value="PINT"/>
    <property type="match status" value="1"/>
</dbReference>
<dbReference type="Gramene" id="GBG70165">
    <property type="protein sequence ID" value="GBG70165"/>
    <property type="gene ID" value="CBR_g6296"/>
</dbReference>
<dbReference type="InterPro" id="IPR000477">
    <property type="entry name" value="RT_dom"/>
</dbReference>
<dbReference type="CDD" id="cd01647">
    <property type="entry name" value="RT_LTR"/>
    <property type="match status" value="1"/>
</dbReference>
<dbReference type="STRING" id="69332.A0A388KJC7"/>
<dbReference type="Pfam" id="PF01399">
    <property type="entry name" value="PCI"/>
    <property type="match status" value="1"/>
</dbReference>
<dbReference type="PANTHER" id="PTHR37984:SF5">
    <property type="entry name" value="PROTEIN NYNRIN-LIKE"/>
    <property type="match status" value="1"/>
</dbReference>
<accession>A0A388KJC7</accession>
<dbReference type="CDD" id="cd00303">
    <property type="entry name" value="retropepsin_like"/>
    <property type="match status" value="1"/>
</dbReference>
<gene>
    <name evidence="8" type="ORF">CBR_g6296</name>
</gene>
<dbReference type="GO" id="GO:0016779">
    <property type="term" value="F:nucleotidyltransferase activity"/>
    <property type="evidence" value="ECO:0007669"/>
    <property type="project" value="UniProtKB-KW"/>
</dbReference>
<evidence type="ECO:0000259" key="7">
    <source>
        <dbReference type="PROSITE" id="PS50250"/>
    </source>
</evidence>
<keyword evidence="4" id="KW-0378">Hydrolase</keyword>
<keyword evidence="1" id="KW-0808">Transferase</keyword>
<dbReference type="FunFam" id="3.30.70.270:FF:000003">
    <property type="entry name" value="Transposon Ty3-G Gag-Pol polyprotein"/>
    <property type="match status" value="1"/>
</dbReference>
<proteinExistence type="predicted"/>
<dbReference type="InterPro" id="IPR043128">
    <property type="entry name" value="Rev_trsase/Diguanyl_cyclase"/>
</dbReference>